<dbReference type="PANTHER" id="PTHR30408:SF12">
    <property type="entry name" value="TYPE I RESTRICTION ENZYME MJAVIII SPECIFICITY SUBUNIT"/>
    <property type="match status" value="1"/>
</dbReference>
<evidence type="ECO:0000313" key="6">
    <source>
        <dbReference type="Proteomes" id="UP000003688"/>
    </source>
</evidence>
<keyword evidence="6" id="KW-1185">Reference proteome</keyword>
<sequence length="169" mass="19141">MKDLDAISGLLKNDLERIEAPSDADGHCLFAGDVLVASRGNWNTASVIVPKTDDIVIAAPNLLVVRIRTATLRPDFFAWWLNQPDTQEMIRARRSGSTIPFISIPELSDLKVPVPNVETQEKILKIHKLWIREQELLEEIKNKRRTFVQSILADMTAEKIKILKSDETN</sequence>
<evidence type="ECO:0000256" key="2">
    <source>
        <dbReference type="ARBA" id="ARBA00022747"/>
    </source>
</evidence>
<accession>B9XT16</accession>
<dbReference type="AlphaFoldDB" id="B9XT16"/>
<dbReference type="GO" id="GO:0003677">
    <property type="term" value="F:DNA binding"/>
    <property type="evidence" value="ECO:0007669"/>
    <property type="project" value="UniProtKB-KW"/>
</dbReference>
<dbReference type="InterPro" id="IPR000055">
    <property type="entry name" value="Restrct_endonuc_typeI_TRD"/>
</dbReference>
<dbReference type="PANTHER" id="PTHR30408">
    <property type="entry name" value="TYPE-1 RESTRICTION ENZYME ECOKI SPECIFICITY PROTEIN"/>
    <property type="match status" value="1"/>
</dbReference>
<keyword evidence="3" id="KW-0238">DNA-binding</keyword>
<organism evidence="5 6">
    <name type="scientific">Pedosphaera parvula (strain Ellin514)</name>
    <dbReference type="NCBI Taxonomy" id="320771"/>
    <lineage>
        <taxon>Bacteria</taxon>
        <taxon>Pseudomonadati</taxon>
        <taxon>Verrucomicrobiota</taxon>
        <taxon>Pedosphaerae</taxon>
        <taxon>Pedosphaerales</taxon>
        <taxon>Pedosphaeraceae</taxon>
        <taxon>Pedosphaera</taxon>
    </lineage>
</organism>
<evidence type="ECO:0000259" key="4">
    <source>
        <dbReference type="Pfam" id="PF01420"/>
    </source>
</evidence>
<dbReference type="InterPro" id="IPR044946">
    <property type="entry name" value="Restrct_endonuc_typeI_TRD_sf"/>
</dbReference>
<dbReference type="InterPro" id="IPR052021">
    <property type="entry name" value="Type-I_RS_S_subunit"/>
</dbReference>
<dbReference type="STRING" id="320771.Cflav_PD0061"/>
<comment type="caution">
    <text evidence="5">The sequence shown here is derived from an EMBL/GenBank/DDBJ whole genome shotgun (WGS) entry which is preliminary data.</text>
</comment>
<evidence type="ECO:0000256" key="3">
    <source>
        <dbReference type="ARBA" id="ARBA00023125"/>
    </source>
</evidence>
<dbReference type="Pfam" id="PF01420">
    <property type="entry name" value="Methylase_S"/>
    <property type="match status" value="1"/>
</dbReference>
<evidence type="ECO:0000313" key="5">
    <source>
        <dbReference type="EMBL" id="EEF57026.1"/>
    </source>
</evidence>
<dbReference type="Proteomes" id="UP000003688">
    <property type="component" value="Unassembled WGS sequence"/>
</dbReference>
<dbReference type="Gene3D" id="3.90.220.20">
    <property type="entry name" value="DNA methylase specificity domains"/>
    <property type="match status" value="1"/>
</dbReference>
<comment type="similarity">
    <text evidence="1">Belongs to the type-I restriction system S methylase family.</text>
</comment>
<proteinExistence type="inferred from homology"/>
<evidence type="ECO:0000256" key="1">
    <source>
        <dbReference type="ARBA" id="ARBA00010923"/>
    </source>
</evidence>
<reference evidence="5 6" key="1">
    <citation type="journal article" date="2011" name="J. Bacteriol.">
        <title>Genome sequence of 'Pedosphaera parvula' Ellin514, an aerobic Verrucomicrobial isolate from pasture soil.</title>
        <authorList>
            <person name="Kant R."/>
            <person name="van Passel M.W."/>
            <person name="Sangwan P."/>
            <person name="Palva A."/>
            <person name="Lucas S."/>
            <person name="Copeland A."/>
            <person name="Lapidus A."/>
            <person name="Glavina Del Rio T."/>
            <person name="Dalin E."/>
            <person name="Tice H."/>
            <person name="Bruce D."/>
            <person name="Goodwin L."/>
            <person name="Pitluck S."/>
            <person name="Chertkov O."/>
            <person name="Larimer F.W."/>
            <person name="Land M.L."/>
            <person name="Hauser L."/>
            <person name="Brettin T.S."/>
            <person name="Detter J.C."/>
            <person name="Han S."/>
            <person name="de Vos W.M."/>
            <person name="Janssen P.H."/>
            <person name="Smidt H."/>
        </authorList>
    </citation>
    <scope>NUCLEOTIDE SEQUENCE [LARGE SCALE GENOMIC DNA]</scope>
    <source>
        <strain evidence="5 6">Ellin514</strain>
    </source>
</reference>
<protein>
    <recommendedName>
        <fullName evidence="4">Type I restriction modification DNA specificity domain-containing protein</fullName>
    </recommendedName>
</protein>
<keyword evidence="2" id="KW-0680">Restriction system</keyword>
<gene>
    <name evidence="5" type="ORF">Cflav_PD0061</name>
</gene>
<dbReference type="SUPFAM" id="SSF116734">
    <property type="entry name" value="DNA methylase specificity domain"/>
    <property type="match status" value="1"/>
</dbReference>
<dbReference type="EMBL" id="ABOX02000092">
    <property type="protein sequence ID" value="EEF57026.1"/>
    <property type="molecule type" value="Genomic_DNA"/>
</dbReference>
<name>B9XT16_PEDPL</name>
<feature type="domain" description="Type I restriction modification DNA specificity" evidence="4">
    <location>
        <begin position="92"/>
        <end position="142"/>
    </location>
</feature>
<dbReference type="GO" id="GO:0009307">
    <property type="term" value="P:DNA restriction-modification system"/>
    <property type="evidence" value="ECO:0007669"/>
    <property type="project" value="UniProtKB-KW"/>
</dbReference>